<accession>A0A6M3IXC6</accession>
<evidence type="ECO:0000313" key="1">
    <source>
        <dbReference type="EMBL" id="QJA62316.1"/>
    </source>
</evidence>
<reference evidence="1" key="1">
    <citation type="submission" date="2020-03" db="EMBL/GenBank/DDBJ databases">
        <title>The deep terrestrial virosphere.</title>
        <authorList>
            <person name="Holmfeldt K."/>
            <person name="Nilsson E."/>
            <person name="Simone D."/>
            <person name="Lopez-Fernandez M."/>
            <person name="Wu X."/>
            <person name="de Brujin I."/>
            <person name="Lundin D."/>
            <person name="Andersson A."/>
            <person name="Bertilsson S."/>
            <person name="Dopson M."/>
        </authorList>
    </citation>
    <scope>NUCLEOTIDE SEQUENCE</scope>
    <source>
        <strain evidence="1">MM415B00797</strain>
    </source>
</reference>
<organism evidence="1">
    <name type="scientific">viral metagenome</name>
    <dbReference type="NCBI Taxonomy" id="1070528"/>
    <lineage>
        <taxon>unclassified sequences</taxon>
        <taxon>metagenomes</taxon>
        <taxon>organismal metagenomes</taxon>
    </lineage>
</organism>
<protein>
    <submittedName>
        <fullName evidence="1">Uncharacterized protein</fullName>
    </submittedName>
</protein>
<proteinExistence type="predicted"/>
<gene>
    <name evidence="1" type="ORF">MM415B00797_0031</name>
</gene>
<name>A0A6M3IXC6_9ZZZZ</name>
<dbReference type="EMBL" id="MT141467">
    <property type="protein sequence ID" value="QJA62316.1"/>
    <property type="molecule type" value="Genomic_DNA"/>
</dbReference>
<sequence length="65" mass="7537">MNEIKELMQTDTFTSREFNRKLNESIEHGWNSKVTLDFLYVAESLGMVKCLGQTSGNQYSWKITS</sequence>
<dbReference type="AlphaFoldDB" id="A0A6M3IXC6"/>